<name>A0A3B7MZ80_9BACT</name>
<dbReference type="Proteomes" id="UP000263900">
    <property type="component" value="Chromosome"/>
</dbReference>
<feature type="region of interest" description="Disordered" evidence="1">
    <location>
        <begin position="254"/>
        <end position="288"/>
    </location>
</feature>
<dbReference type="AlphaFoldDB" id="A0A3B7MZ80"/>
<organism evidence="2 3">
    <name type="scientific">Paraflavitalea soli</name>
    <dbReference type="NCBI Taxonomy" id="2315862"/>
    <lineage>
        <taxon>Bacteria</taxon>
        <taxon>Pseudomonadati</taxon>
        <taxon>Bacteroidota</taxon>
        <taxon>Chitinophagia</taxon>
        <taxon>Chitinophagales</taxon>
        <taxon>Chitinophagaceae</taxon>
        <taxon>Paraflavitalea</taxon>
    </lineage>
</organism>
<evidence type="ECO:0000313" key="3">
    <source>
        <dbReference type="Proteomes" id="UP000263900"/>
    </source>
</evidence>
<proteinExistence type="predicted"/>
<evidence type="ECO:0000256" key="1">
    <source>
        <dbReference type="SAM" id="MobiDB-lite"/>
    </source>
</evidence>
<dbReference type="KEGG" id="pseg:D3H65_32355"/>
<protein>
    <submittedName>
        <fullName evidence="2">Uncharacterized protein</fullName>
    </submittedName>
</protein>
<keyword evidence="3" id="KW-1185">Reference proteome</keyword>
<evidence type="ECO:0000313" key="2">
    <source>
        <dbReference type="EMBL" id="AXY78400.1"/>
    </source>
</evidence>
<gene>
    <name evidence="2" type="ORF">D3H65_32355</name>
</gene>
<reference evidence="2 3" key="1">
    <citation type="submission" date="2018-09" db="EMBL/GenBank/DDBJ databases">
        <title>Genome sequencing of strain 6GH32-13.</title>
        <authorList>
            <person name="Weon H.-Y."/>
            <person name="Heo J."/>
            <person name="Kwon S.-W."/>
        </authorList>
    </citation>
    <scope>NUCLEOTIDE SEQUENCE [LARGE SCALE GENOMIC DNA]</scope>
    <source>
        <strain evidence="2 3">5GH32-13</strain>
    </source>
</reference>
<accession>A0A3B7MZ80</accession>
<sequence length="348" mass="37790">MAKVISLFKLSGTISDLTFRQTKDGPVAQMKPGPTRERVLHSERFRSTRLNAAEFKLAIAAGKLLRDGLGIAKEGMRVASLNGRMNGLFYKAAMGDREHCRGERYAWYGDIQLLAGFDFNKDLLLANALPPGIRHHLDAATGVMQVEVPAFIARKKKGFPKEATHFRIVSGGAVIDPKKRSHRNDVKESELLPLRKKTPEAICLVHQLEAGGGEVLVQVLGIQLYKWEDGREVLLQGGALRILEVVRAEKGNEGTRHQGNEVGEGIEATGQPGKEVEEGNGAMRQQGNEGLEGISEGKEMRIGVRVPGGKGLLICRSSEDLHYICDPSDGISGLRAGYEATGAPANDP</sequence>
<dbReference type="EMBL" id="CP032157">
    <property type="protein sequence ID" value="AXY78400.1"/>
    <property type="molecule type" value="Genomic_DNA"/>
</dbReference>
<dbReference type="OrthoDB" id="645138at2"/>
<dbReference type="RefSeq" id="WP_119054272.1">
    <property type="nucleotide sequence ID" value="NZ_CP032157.1"/>
</dbReference>